<proteinExistence type="predicted"/>
<accession>A0A498I4G5</accession>
<sequence length="89" mass="10182">MVTLSTTKAEFIAASSSAYQAIWLRRILQHLSHEQCKSTMIYCDNKLTKDKVVELVQCSMQEQVADIITKPLKLDVFLKLQELIVIKVN</sequence>
<dbReference type="CDD" id="cd09272">
    <property type="entry name" value="RNase_HI_RT_Ty1"/>
    <property type="match status" value="1"/>
</dbReference>
<dbReference type="AlphaFoldDB" id="A0A498I4G5"/>
<comment type="caution">
    <text evidence="1">The sequence shown here is derived from an EMBL/GenBank/DDBJ whole genome shotgun (WGS) entry which is preliminary data.</text>
</comment>
<name>A0A498I4G5_MALDO</name>
<gene>
    <name evidence="1" type="ORF">DVH24_019972</name>
</gene>
<dbReference type="EMBL" id="RDQH01000340">
    <property type="protein sequence ID" value="RXH77084.1"/>
    <property type="molecule type" value="Genomic_DNA"/>
</dbReference>
<evidence type="ECO:0000313" key="1">
    <source>
        <dbReference type="EMBL" id="RXH77084.1"/>
    </source>
</evidence>
<evidence type="ECO:0000313" key="2">
    <source>
        <dbReference type="Proteomes" id="UP000290289"/>
    </source>
</evidence>
<protein>
    <submittedName>
        <fullName evidence="1">Uncharacterized protein</fullName>
    </submittedName>
</protein>
<reference evidence="1 2" key="1">
    <citation type="submission" date="2018-10" db="EMBL/GenBank/DDBJ databases">
        <title>A high-quality apple genome assembly.</title>
        <authorList>
            <person name="Hu J."/>
        </authorList>
    </citation>
    <scope>NUCLEOTIDE SEQUENCE [LARGE SCALE GENOMIC DNA]</scope>
    <source>
        <strain evidence="2">cv. HFTH1</strain>
        <tissue evidence="1">Young leaf</tissue>
    </source>
</reference>
<dbReference type="Proteomes" id="UP000290289">
    <property type="component" value="Chromosome 14"/>
</dbReference>
<keyword evidence="2" id="KW-1185">Reference proteome</keyword>
<organism evidence="1 2">
    <name type="scientific">Malus domestica</name>
    <name type="common">Apple</name>
    <name type="synonym">Pyrus malus</name>
    <dbReference type="NCBI Taxonomy" id="3750"/>
    <lineage>
        <taxon>Eukaryota</taxon>
        <taxon>Viridiplantae</taxon>
        <taxon>Streptophyta</taxon>
        <taxon>Embryophyta</taxon>
        <taxon>Tracheophyta</taxon>
        <taxon>Spermatophyta</taxon>
        <taxon>Magnoliopsida</taxon>
        <taxon>eudicotyledons</taxon>
        <taxon>Gunneridae</taxon>
        <taxon>Pentapetalae</taxon>
        <taxon>rosids</taxon>
        <taxon>fabids</taxon>
        <taxon>Rosales</taxon>
        <taxon>Rosaceae</taxon>
        <taxon>Amygdaloideae</taxon>
        <taxon>Maleae</taxon>
        <taxon>Malus</taxon>
    </lineage>
</organism>